<evidence type="ECO:0000313" key="3">
    <source>
        <dbReference type="Proteomes" id="UP000791440"/>
    </source>
</evidence>
<feature type="compositionally biased region" description="Basic and acidic residues" evidence="1">
    <location>
        <begin position="1572"/>
        <end position="1582"/>
    </location>
</feature>
<feature type="compositionally biased region" description="Polar residues" evidence="1">
    <location>
        <begin position="1540"/>
        <end position="1549"/>
    </location>
</feature>
<comment type="caution">
    <text evidence="2">The sequence shown here is derived from an EMBL/GenBank/DDBJ whole genome shotgun (WGS) entry which is preliminary data.</text>
</comment>
<evidence type="ECO:0008006" key="4">
    <source>
        <dbReference type="Google" id="ProtNLM"/>
    </source>
</evidence>
<dbReference type="PANTHER" id="PTHR22928:SF3">
    <property type="entry name" value="TELOMERE-ASSOCIATED PROTEIN RIF1"/>
    <property type="match status" value="1"/>
</dbReference>
<organism evidence="2 3">
    <name type="scientific">Manduca sexta</name>
    <name type="common">Tobacco hawkmoth</name>
    <name type="synonym">Tobacco hornworm</name>
    <dbReference type="NCBI Taxonomy" id="7130"/>
    <lineage>
        <taxon>Eukaryota</taxon>
        <taxon>Metazoa</taxon>
        <taxon>Ecdysozoa</taxon>
        <taxon>Arthropoda</taxon>
        <taxon>Hexapoda</taxon>
        <taxon>Insecta</taxon>
        <taxon>Pterygota</taxon>
        <taxon>Neoptera</taxon>
        <taxon>Endopterygota</taxon>
        <taxon>Lepidoptera</taxon>
        <taxon>Glossata</taxon>
        <taxon>Ditrysia</taxon>
        <taxon>Bombycoidea</taxon>
        <taxon>Sphingidae</taxon>
        <taxon>Sphinginae</taxon>
        <taxon>Sphingini</taxon>
        <taxon>Manduca</taxon>
    </lineage>
</organism>
<keyword evidence="3" id="KW-1185">Reference proteome</keyword>
<feature type="region of interest" description="Disordered" evidence="1">
    <location>
        <begin position="1131"/>
        <end position="1199"/>
    </location>
</feature>
<name>A0A921YNV6_MANSE</name>
<dbReference type="GO" id="GO:0000723">
    <property type="term" value="P:telomere maintenance"/>
    <property type="evidence" value="ECO:0007669"/>
    <property type="project" value="TreeGrafter"/>
</dbReference>
<feature type="region of interest" description="Disordered" evidence="1">
    <location>
        <begin position="972"/>
        <end position="1003"/>
    </location>
</feature>
<dbReference type="PANTHER" id="PTHR22928">
    <property type="entry name" value="TELOMERE-ASSOCIATED PROTEIN RIF1"/>
    <property type="match status" value="1"/>
</dbReference>
<accession>A0A921YNV6</accession>
<feature type="compositionally biased region" description="Polar residues" evidence="1">
    <location>
        <begin position="1520"/>
        <end position="1530"/>
    </location>
</feature>
<feature type="compositionally biased region" description="Basic and acidic residues" evidence="1">
    <location>
        <begin position="1627"/>
        <end position="1649"/>
    </location>
</feature>
<dbReference type="OrthoDB" id="5399929at2759"/>
<dbReference type="Proteomes" id="UP000791440">
    <property type="component" value="Unassembled WGS sequence"/>
</dbReference>
<evidence type="ECO:0000256" key="1">
    <source>
        <dbReference type="SAM" id="MobiDB-lite"/>
    </source>
</evidence>
<protein>
    <recommendedName>
        <fullName evidence="4">Telomere-associated protein RIF1</fullName>
    </recommendedName>
</protein>
<feature type="compositionally biased region" description="Polar residues" evidence="1">
    <location>
        <begin position="1658"/>
        <end position="1668"/>
    </location>
</feature>
<reference evidence="2" key="1">
    <citation type="journal article" date="2016" name="Insect Biochem. Mol. Biol.">
        <title>Multifaceted biological insights from a draft genome sequence of the tobacco hornworm moth, Manduca sexta.</title>
        <authorList>
            <person name="Kanost M.R."/>
            <person name="Arrese E.L."/>
            <person name="Cao X."/>
            <person name="Chen Y.R."/>
            <person name="Chellapilla S."/>
            <person name="Goldsmith M.R."/>
            <person name="Grosse-Wilde E."/>
            <person name="Heckel D.G."/>
            <person name="Herndon N."/>
            <person name="Jiang H."/>
            <person name="Papanicolaou A."/>
            <person name="Qu J."/>
            <person name="Soulages J.L."/>
            <person name="Vogel H."/>
            <person name="Walters J."/>
            <person name="Waterhouse R.M."/>
            <person name="Ahn S.J."/>
            <person name="Almeida F.C."/>
            <person name="An C."/>
            <person name="Aqrawi P."/>
            <person name="Bretschneider A."/>
            <person name="Bryant W.B."/>
            <person name="Bucks S."/>
            <person name="Chao H."/>
            <person name="Chevignon G."/>
            <person name="Christen J.M."/>
            <person name="Clarke D.F."/>
            <person name="Dittmer N.T."/>
            <person name="Ferguson L.C.F."/>
            <person name="Garavelou S."/>
            <person name="Gordon K.H.J."/>
            <person name="Gunaratna R.T."/>
            <person name="Han Y."/>
            <person name="Hauser F."/>
            <person name="He Y."/>
            <person name="Heidel-Fischer H."/>
            <person name="Hirsh A."/>
            <person name="Hu Y."/>
            <person name="Jiang H."/>
            <person name="Kalra D."/>
            <person name="Klinner C."/>
            <person name="Konig C."/>
            <person name="Kovar C."/>
            <person name="Kroll A.R."/>
            <person name="Kuwar S.S."/>
            <person name="Lee S.L."/>
            <person name="Lehman R."/>
            <person name="Li K."/>
            <person name="Li Z."/>
            <person name="Liang H."/>
            <person name="Lovelace S."/>
            <person name="Lu Z."/>
            <person name="Mansfield J.H."/>
            <person name="McCulloch K.J."/>
            <person name="Mathew T."/>
            <person name="Morton B."/>
            <person name="Muzny D.M."/>
            <person name="Neunemann D."/>
            <person name="Ongeri F."/>
            <person name="Pauchet Y."/>
            <person name="Pu L.L."/>
            <person name="Pyrousis I."/>
            <person name="Rao X.J."/>
            <person name="Redding A."/>
            <person name="Roesel C."/>
            <person name="Sanchez-Gracia A."/>
            <person name="Schaack S."/>
            <person name="Shukla A."/>
            <person name="Tetreau G."/>
            <person name="Wang Y."/>
            <person name="Xiong G.H."/>
            <person name="Traut W."/>
            <person name="Walsh T.K."/>
            <person name="Worley K.C."/>
            <person name="Wu D."/>
            <person name="Wu W."/>
            <person name="Wu Y.Q."/>
            <person name="Zhang X."/>
            <person name="Zou Z."/>
            <person name="Zucker H."/>
            <person name="Briscoe A.D."/>
            <person name="Burmester T."/>
            <person name="Clem R.J."/>
            <person name="Feyereisen R."/>
            <person name="Grimmelikhuijzen C.J.P."/>
            <person name="Hamodrakas S.J."/>
            <person name="Hansson B.S."/>
            <person name="Huguet E."/>
            <person name="Jermiin L.S."/>
            <person name="Lan Q."/>
            <person name="Lehman H.K."/>
            <person name="Lorenzen M."/>
            <person name="Merzendorfer H."/>
            <person name="Michalopoulos I."/>
            <person name="Morton D.B."/>
            <person name="Muthukrishnan S."/>
            <person name="Oakeshott J.G."/>
            <person name="Palmer W."/>
            <person name="Park Y."/>
            <person name="Passarelli A.L."/>
            <person name="Rozas J."/>
            <person name="Schwartz L.M."/>
            <person name="Smith W."/>
            <person name="Southgate A."/>
            <person name="Vilcinskas A."/>
            <person name="Vogt R."/>
            <person name="Wang P."/>
            <person name="Werren J."/>
            <person name="Yu X.Q."/>
            <person name="Zhou J.J."/>
            <person name="Brown S.J."/>
            <person name="Scherer S.E."/>
            <person name="Richards S."/>
            <person name="Blissard G.W."/>
        </authorList>
    </citation>
    <scope>NUCLEOTIDE SEQUENCE</scope>
</reference>
<feature type="compositionally biased region" description="Polar residues" evidence="1">
    <location>
        <begin position="1185"/>
        <end position="1194"/>
    </location>
</feature>
<gene>
    <name evidence="2" type="ORF">O3G_MSEX002484</name>
</gene>
<feature type="compositionally biased region" description="Low complexity" evidence="1">
    <location>
        <begin position="872"/>
        <end position="888"/>
    </location>
</feature>
<dbReference type="EMBL" id="JH668295">
    <property type="protein sequence ID" value="KAG6442768.1"/>
    <property type="molecule type" value="Genomic_DNA"/>
</dbReference>
<feature type="compositionally biased region" description="Polar residues" evidence="1">
    <location>
        <begin position="929"/>
        <end position="944"/>
    </location>
</feature>
<feature type="region of interest" description="Disordered" evidence="1">
    <location>
        <begin position="1563"/>
        <end position="1679"/>
    </location>
</feature>
<proteinExistence type="predicted"/>
<sequence>MSEEHKELQYLLPSALGILNTLNTISLLNNMTTLRILCVSTFVMFPNDILESIATDHREALLELFHDKNVQCPNGQSQIKYRIMMCQILHKVITILPSDKKTEFVKSGMNLWFSKVIPAIVSSASCSSDDTHLLDLLETLTDVLLTLNYMENPRWINILECICNPNKYPQIMKSLLENGSTQWHRLWIVFIRLLNNQITRNTNNVGTPINSMLPVVETAFKMDAANRCKAFHCWSVLINIFSKETNEHCIMKRLKLLIIPLKLNNAKVEETAIAKFEAWWLLITKFRTKLDKVFDSMLIGFLHFCFGKHNSIVKTTFIPGQLSMTLKKKGVQAFVEIVGHIDCEGCTDVAKLKDRLINTKYLIDFWNDWAHSLKTVMKIAIYNNNRQHILCIWKSFLCVIAQLPDSNVKKGVFIELLTIMATTLQDCRCEDICNDIVFKALVPSLFIKDLRLENILKSIEGQQKGALYKVILIIVDPSLKSVYQRLTTQDIIAKLKPITDFILDEISKWPAKNSLDQILHDLPSNDTTLVLWTAIAESICNCEYELCIRELSYLLQWPLKSSNMFTDVQYAAKIWYKLYDSNYVTLEKINIAKHISELLLSSNIVMHSSIYFTMCAVTAILKNGLPKSNGNAYEKEAGLLKTLLKRIDGYENIKEVCPMIIDTLVVMLNHATNNINDNFAETTLISVKLILKLVSPVLTNQSDIRNMVTLIRLLLKSTESFFEVESYAKFHSIIFDQLNQNCNNFDNQLLLKDVIQSLLKKKPIITNDNNQTVCDSIDLTSDNVEENDADCKFTAPNIKEVPKKGKKKEASIVNTVIENGEEFVVVKSNWKFNPRKLTENQKEKLQRKREDIPALYQDLSQSQDEFKMAVWKTDSQDNSTTSKSSSRSVNEGVDTSNLLKNTNSANLVPKIMENILSEKNKKEADKQSEQCSDITAKNNSTELQPITPKHKKTPRMALKDRVFRNVRNLIEKSASSGNTKDQNSSCNQIDVTKTPISKPKDVGNLVNSAPSLLLCDRPSRVKRKPRKFDDSEIFAIKKRRQSQSDSQTCNEELDNVPHTSIEEPVITNDDQGRIEKETILIDTSLKQQENLDDAKVVEDITALGDYKSSILDMVNNLETSICVENITADNKTTTNFESPNTDRHQNDNIDNDKEKIDPDKESVTKDTTNASDTVSTPKYIKIAENSEQTPSAKKSSVKKSRIEKELAIDMVEGHPFLNTPTTTEMRITRKNTASPVNSLRRKKVSEKINKTKTDTKITTADKKEKRKLGIKNTNVNDIDTTDDRSSSPEGVSVCEESCSEDIIESSQDSTLTTITVIKKTPKRLPVVTIEKMQIPESIEESNNATQNLINDTQLDDFSEKIETTLNNSKVNEKPCEILQNEKNKEKIEQGTDEKESVFNNVKETPEICEEIRSENLQSKINICSIVESDSYLHESKDDTELPQNKLLAEDKNESELTENMDTAPILEQDMSNDVIVINDDEQPVMSVSSDENIVGPQTQELAEADTQSNQTTDIDVEINAENTQQPSLQQPDDDNIVKETYSNQNNNDISDLVLKNDLSSNIEKTSDVSSPLKDDAQRKQDFLDNTIEISPIKTMSPDLEKKSPSPDRSGDYVVIKLSSPVHSNGEPFDKGSPEFFSEEKISPDKRDQSPPRNEVAIINTSPSSSLSLKKNRPQVRSGGRAAQMLGLCVPDKLNPLINSERIEVDDNRKNSPSNTPARRNLRILYNSVGDNSENAGENEENENFLKLKRSLPTVNSSPSGPILKRKLAEITDDTTISPANKRKRVSFHDPPVSTTISVQKYIEPCGVRSPQNSAHKKQERQARMLANLKSPKRLDNLFSLDSVLTKTVESFTDVDISLTNTDDSQMTSLEATPAVEIVKTSELNDTDPICPQLVDCKDSIDNIAVELSSPAMKMLLIKELERKVVTIGDLAKMTELEVNRLCIKAPKVKVAKKVLMEYASNIESNITDKDVDKEAPDVEIAVPVQDSQSVDSAVQTNELVTADADMQTSDVPVSLVSTQTEKATTSSVGAQTDESGTKTTAEIIQQCISEKPDFVMQLSEQLHECSIQQIAKKLSFGAAIDTLMAKVNDTNSKMVLDRLLDNQCIQESKEQNYTNQLAFLSDYLRDKFETKDLILFCSELLKKVYNNSA</sequence>
<feature type="region of interest" description="Disordered" evidence="1">
    <location>
        <begin position="872"/>
        <end position="901"/>
    </location>
</feature>
<dbReference type="EMBL" id="JH668295">
    <property type="protein sequence ID" value="KAG6442767.1"/>
    <property type="molecule type" value="Genomic_DNA"/>
</dbReference>
<feature type="compositionally biased region" description="Basic and acidic residues" evidence="1">
    <location>
        <begin position="1598"/>
        <end position="1610"/>
    </location>
</feature>
<reference evidence="2" key="2">
    <citation type="submission" date="2020-12" db="EMBL/GenBank/DDBJ databases">
        <authorList>
            <person name="Kanost M."/>
        </authorList>
    </citation>
    <scope>NUCLEOTIDE SEQUENCE</scope>
</reference>
<feature type="compositionally biased region" description="Basic and acidic residues" evidence="1">
    <location>
        <begin position="1140"/>
        <end position="1164"/>
    </location>
</feature>
<dbReference type="GO" id="GO:0140445">
    <property type="term" value="C:chromosome, telomeric repeat region"/>
    <property type="evidence" value="ECO:0007669"/>
    <property type="project" value="TreeGrafter"/>
</dbReference>
<dbReference type="GO" id="GO:0005634">
    <property type="term" value="C:nucleus"/>
    <property type="evidence" value="ECO:0007669"/>
    <property type="project" value="TreeGrafter"/>
</dbReference>
<feature type="region of interest" description="Disordered" evidence="1">
    <location>
        <begin position="1520"/>
        <end position="1549"/>
    </location>
</feature>
<feature type="compositionally biased region" description="Polar residues" evidence="1">
    <location>
        <begin position="1165"/>
        <end position="1176"/>
    </location>
</feature>
<feature type="region of interest" description="Disordered" evidence="1">
    <location>
        <begin position="920"/>
        <end position="954"/>
    </location>
</feature>
<evidence type="ECO:0000313" key="2">
    <source>
        <dbReference type="EMBL" id="KAG6442768.1"/>
    </source>
</evidence>
<feature type="compositionally biased region" description="Polar residues" evidence="1">
    <location>
        <begin position="973"/>
        <end position="995"/>
    </location>
</feature>